<accession>A0AA86SIV1</accession>
<feature type="domain" description="Carbohydrate binding module family 25" evidence="8">
    <location>
        <begin position="134"/>
        <end position="220"/>
    </location>
</feature>
<sequence length="689" mass="79646">MPKGHDSKSFISKPSIATSNLVGEDENVYIFNEEDVIDISDIGNGEHLDEKIADCAKITKIAEESGVNDINREKTIVREINDHIDDNVIDEEASQSLKLQLEESFRRQEIESIAQENLSLKNKLFVYPPEVLPGQDIEVFFNRNFSTLCNEPNVFIKGAFNDWRWKLFTKRLNKTQLPNGDWWSCQLHVPREAYKVDFVFFNGENVYDNNDTKDFSIPVDCGIDALGFEDFLLEEKRKEVERLAKEQAEKEEQEKKKRKMEAEKTARDEDKSLAREEVKREREAIHNLTKNAVKCIDNLWYTEPSEFQWKDWVKLYYNRKSGPLAQLQEVWLHGGYNNWQHNLSYVQRLGQIDSKDGDWWCANVVVPDQAVVLDWVFADGPPGNASVYDNNNGKDFHAIVAKVIPDEQTWIWEEQRIYANLREKRRLREEAKGAKKVTVNYAYTVNLSHLEYGFLLYEFDLLEKTAIIKAETKKKTLERFLLSQKNIVFTQPLHVQAGGTVTVFYNPCNTNLNGKPEIWFQYSFNRWTHRSGLLPPQKMVSAKNGTYVKAFGESLIVVKVPLDAYMIDFVFSDKEEGGIFDNNDGMDYHMPVLGGTVKETPMHIVHIAVEMAPIAKVGGLGDVVTSLSRAVQDLNHNVDIILPKYDCLNLSNVKDFRFHKHYFWGRNEIKVWNGKVEGLSVYFLEPQNE</sequence>
<feature type="region of interest" description="Disordered" evidence="7">
    <location>
        <begin position="246"/>
        <end position="276"/>
    </location>
</feature>
<evidence type="ECO:0000256" key="5">
    <source>
        <dbReference type="ARBA" id="ARBA00022679"/>
    </source>
</evidence>
<dbReference type="InterPro" id="IPR013783">
    <property type="entry name" value="Ig-like_fold"/>
</dbReference>
<evidence type="ECO:0000256" key="4">
    <source>
        <dbReference type="ARBA" id="ARBA00022676"/>
    </source>
</evidence>
<evidence type="ECO:0000256" key="2">
    <source>
        <dbReference type="ARBA" id="ARBA00004727"/>
    </source>
</evidence>
<dbReference type="Pfam" id="PF08323">
    <property type="entry name" value="Glyco_transf_5"/>
    <property type="match status" value="1"/>
</dbReference>
<dbReference type="Pfam" id="PF16760">
    <property type="entry name" value="CBM53"/>
    <property type="match status" value="2"/>
</dbReference>
<dbReference type="PANTHER" id="PTHR46083:SF5">
    <property type="entry name" value="STARCH SYNTHASE 3, CHLOROPLASTIC_AMYLOPLASTIC"/>
    <property type="match status" value="1"/>
</dbReference>
<dbReference type="Gene3D" id="3.40.50.2000">
    <property type="entry name" value="Glycogen Phosphorylase B"/>
    <property type="match status" value="1"/>
</dbReference>
<keyword evidence="5" id="KW-0808">Transferase</keyword>
<dbReference type="InterPro" id="IPR013534">
    <property type="entry name" value="Starch_synth_cat_dom"/>
</dbReference>
<gene>
    <name evidence="9" type="ORF">AYBTSS11_LOCUS10213</name>
</gene>
<protein>
    <recommendedName>
        <fullName evidence="3">starch synthase</fullName>
        <ecNumber evidence="3">2.4.1.21</ecNumber>
    </recommendedName>
</protein>
<feature type="domain" description="Carbohydrate binding module family 25" evidence="8">
    <location>
        <begin position="310"/>
        <end position="401"/>
    </location>
</feature>
<keyword evidence="10" id="KW-1185">Reference proteome</keyword>
<dbReference type="SUPFAM" id="SSF53756">
    <property type="entry name" value="UDP-Glycosyltransferase/glycogen phosphorylase"/>
    <property type="match status" value="1"/>
</dbReference>
<evidence type="ECO:0000256" key="1">
    <source>
        <dbReference type="ARBA" id="ARBA00001478"/>
    </source>
</evidence>
<dbReference type="InterPro" id="IPR005085">
    <property type="entry name" value="CBM25"/>
</dbReference>
<keyword evidence="4" id="KW-0328">Glycosyltransferase</keyword>
<reference evidence="9" key="1">
    <citation type="submission" date="2023-10" db="EMBL/GenBank/DDBJ databases">
        <authorList>
            <person name="Domelevo Entfellner J.-B."/>
        </authorList>
    </citation>
    <scope>NUCLEOTIDE SEQUENCE</scope>
</reference>
<comment type="pathway">
    <text evidence="2">Glycan biosynthesis; starch biosynthesis.</text>
</comment>
<proteinExistence type="predicted"/>
<feature type="domain" description="Carbohydrate binding module family 25" evidence="8">
    <location>
        <begin position="498"/>
        <end position="593"/>
    </location>
</feature>
<dbReference type="Gramene" id="rna-AYBTSS11_LOCUS10213">
    <property type="protein sequence ID" value="CAJ1941344.1"/>
    <property type="gene ID" value="gene-AYBTSS11_LOCUS10213"/>
</dbReference>
<dbReference type="PANTHER" id="PTHR46083">
    <property type="match status" value="1"/>
</dbReference>
<dbReference type="SMART" id="SM01066">
    <property type="entry name" value="CBM_25"/>
    <property type="match status" value="3"/>
</dbReference>
<organism evidence="9 10">
    <name type="scientific">Sphenostylis stenocarpa</name>
    <dbReference type="NCBI Taxonomy" id="92480"/>
    <lineage>
        <taxon>Eukaryota</taxon>
        <taxon>Viridiplantae</taxon>
        <taxon>Streptophyta</taxon>
        <taxon>Embryophyta</taxon>
        <taxon>Tracheophyta</taxon>
        <taxon>Spermatophyta</taxon>
        <taxon>Magnoliopsida</taxon>
        <taxon>eudicotyledons</taxon>
        <taxon>Gunneridae</taxon>
        <taxon>Pentapetalae</taxon>
        <taxon>rosids</taxon>
        <taxon>fabids</taxon>
        <taxon>Fabales</taxon>
        <taxon>Fabaceae</taxon>
        <taxon>Papilionoideae</taxon>
        <taxon>50 kb inversion clade</taxon>
        <taxon>NPAAA clade</taxon>
        <taxon>indigoferoid/millettioid clade</taxon>
        <taxon>Phaseoleae</taxon>
        <taxon>Sphenostylis</taxon>
    </lineage>
</organism>
<dbReference type="Gene3D" id="2.60.40.10">
    <property type="entry name" value="Immunoglobulins"/>
    <property type="match status" value="2"/>
</dbReference>
<dbReference type="Proteomes" id="UP001189624">
    <property type="component" value="Chromosome 3"/>
</dbReference>
<dbReference type="GO" id="GO:0009011">
    <property type="term" value="F:alpha-1,4-glucan glucosyltransferase (ADP-glucose donor) activity"/>
    <property type="evidence" value="ECO:0007669"/>
    <property type="project" value="UniProtKB-EC"/>
</dbReference>
<evidence type="ECO:0000313" key="10">
    <source>
        <dbReference type="Proteomes" id="UP001189624"/>
    </source>
</evidence>
<evidence type="ECO:0000256" key="6">
    <source>
        <dbReference type="ARBA" id="ARBA00022922"/>
    </source>
</evidence>
<keyword evidence="6" id="KW-0750">Starch biosynthesis</keyword>
<dbReference type="EC" id="2.4.1.21" evidence="3"/>
<evidence type="ECO:0000259" key="8">
    <source>
        <dbReference type="SMART" id="SM01066"/>
    </source>
</evidence>
<dbReference type="EMBL" id="OY731400">
    <property type="protein sequence ID" value="CAJ1941344.1"/>
    <property type="molecule type" value="Genomic_DNA"/>
</dbReference>
<dbReference type="GO" id="GO:0019252">
    <property type="term" value="P:starch biosynthetic process"/>
    <property type="evidence" value="ECO:0007669"/>
    <property type="project" value="UniProtKB-KW"/>
</dbReference>
<evidence type="ECO:0000256" key="3">
    <source>
        <dbReference type="ARBA" id="ARBA00012588"/>
    </source>
</evidence>
<comment type="catalytic activity">
    <reaction evidence="1">
        <text>[(1-&gt;4)-alpha-D-glucosyl](n) + ADP-alpha-D-glucose = [(1-&gt;4)-alpha-D-glucosyl](n+1) + ADP + H(+)</text>
        <dbReference type="Rhea" id="RHEA:18189"/>
        <dbReference type="Rhea" id="RHEA-COMP:9584"/>
        <dbReference type="Rhea" id="RHEA-COMP:9587"/>
        <dbReference type="ChEBI" id="CHEBI:15378"/>
        <dbReference type="ChEBI" id="CHEBI:15444"/>
        <dbReference type="ChEBI" id="CHEBI:57498"/>
        <dbReference type="ChEBI" id="CHEBI:456216"/>
        <dbReference type="EC" id="2.4.1.21"/>
    </reaction>
</comment>
<name>A0AA86SIV1_9FABA</name>
<dbReference type="AlphaFoldDB" id="A0AA86SIV1"/>
<evidence type="ECO:0000256" key="7">
    <source>
        <dbReference type="SAM" id="MobiDB-lite"/>
    </source>
</evidence>
<dbReference type="GO" id="GO:2001070">
    <property type="term" value="F:starch binding"/>
    <property type="evidence" value="ECO:0007669"/>
    <property type="project" value="InterPro"/>
</dbReference>
<evidence type="ECO:0000313" key="9">
    <source>
        <dbReference type="EMBL" id="CAJ1941344.1"/>
    </source>
</evidence>